<organism evidence="5 6">
    <name type="scientific">Microvirgula aerodenitrificans</name>
    <dbReference type="NCBI Taxonomy" id="57480"/>
    <lineage>
        <taxon>Bacteria</taxon>
        <taxon>Pseudomonadati</taxon>
        <taxon>Pseudomonadota</taxon>
        <taxon>Betaproteobacteria</taxon>
        <taxon>Neisseriales</taxon>
        <taxon>Aquaspirillaceae</taxon>
        <taxon>Microvirgula</taxon>
    </lineage>
</organism>
<dbReference type="CDD" id="cd07377">
    <property type="entry name" value="WHTH_GntR"/>
    <property type="match status" value="1"/>
</dbReference>
<dbReference type="GO" id="GO:0003700">
    <property type="term" value="F:DNA-binding transcription factor activity"/>
    <property type="evidence" value="ECO:0007669"/>
    <property type="project" value="InterPro"/>
</dbReference>
<dbReference type="Proteomes" id="UP000244173">
    <property type="component" value="Chromosome"/>
</dbReference>
<dbReference type="PANTHER" id="PTHR43537:SF49">
    <property type="entry name" value="TRANSCRIPTIONAL REGULATORY PROTEIN"/>
    <property type="match status" value="1"/>
</dbReference>
<dbReference type="GO" id="GO:0003677">
    <property type="term" value="F:DNA binding"/>
    <property type="evidence" value="ECO:0007669"/>
    <property type="project" value="UniProtKB-KW"/>
</dbReference>
<dbReference type="KEGG" id="maer:DAI18_14405"/>
<evidence type="ECO:0000259" key="4">
    <source>
        <dbReference type="PROSITE" id="PS50949"/>
    </source>
</evidence>
<dbReference type="PANTHER" id="PTHR43537">
    <property type="entry name" value="TRANSCRIPTIONAL REGULATOR, GNTR FAMILY"/>
    <property type="match status" value="1"/>
</dbReference>
<keyword evidence="1" id="KW-0805">Transcription regulation</keyword>
<dbReference type="EMBL" id="CP028519">
    <property type="protein sequence ID" value="AVY95100.1"/>
    <property type="molecule type" value="Genomic_DNA"/>
</dbReference>
<dbReference type="AlphaFoldDB" id="A0A2S0PCI5"/>
<dbReference type="SUPFAM" id="SSF48008">
    <property type="entry name" value="GntR ligand-binding domain-like"/>
    <property type="match status" value="1"/>
</dbReference>
<protein>
    <submittedName>
        <fullName evidence="5">GntR family transcriptional regulator</fullName>
    </submittedName>
</protein>
<dbReference type="Gene3D" id="1.10.10.10">
    <property type="entry name" value="Winged helix-like DNA-binding domain superfamily/Winged helix DNA-binding domain"/>
    <property type="match status" value="1"/>
</dbReference>
<dbReference type="PROSITE" id="PS50949">
    <property type="entry name" value="HTH_GNTR"/>
    <property type="match status" value="1"/>
</dbReference>
<dbReference type="Pfam" id="PF07729">
    <property type="entry name" value="FCD"/>
    <property type="match status" value="1"/>
</dbReference>
<accession>A0A2S0PCI5</accession>
<evidence type="ECO:0000256" key="1">
    <source>
        <dbReference type="ARBA" id="ARBA00023015"/>
    </source>
</evidence>
<dbReference type="STRING" id="1122240.GCA_000620105_01409"/>
<evidence type="ECO:0000313" key="5">
    <source>
        <dbReference type="EMBL" id="AVY95100.1"/>
    </source>
</evidence>
<feature type="domain" description="HTH gntR-type" evidence="4">
    <location>
        <begin position="8"/>
        <end position="76"/>
    </location>
</feature>
<evidence type="ECO:0000256" key="3">
    <source>
        <dbReference type="ARBA" id="ARBA00023163"/>
    </source>
</evidence>
<proteinExistence type="predicted"/>
<keyword evidence="3" id="KW-0804">Transcription</keyword>
<evidence type="ECO:0000313" key="6">
    <source>
        <dbReference type="Proteomes" id="UP000244173"/>
    </source>
</evidence>
<sequence>MTKPLSRSTLSSDAYATVRAILLDGERHAPGDKISVEALAQELGVSRSPLWAAISRLEAEGLVEVRPRQGVFMPAFRADEVRDIARAREALEGMVARLAAAQADEAQIAVMADSIDRQAQAIAAQDRAGYASANQHFHEALLAAAGSPTLSRLLHALYGQMMAMCGRRPFSFDQLARNRGEHVAVLDAIRQRDGDRADAMARQHVNSLVQALLAAGD</sequence>
<dbReference type="SMART" id="SM00345">
    <property type="entry name" value="HTH_GNTR"/>
    <property type="match status" value="1"/>
</dbReference>
<name>A0A2S0PCI5_9NEIS</name>
<reference evidence="5 6" key="1">
    <citation type="submission" date="2018-04" db="EMBL/GenBank/DDBJ databases">
        <title>Denitrifier Microvirgula.</title>
        <authorList>
            <person name="Anderson E."/>
            <person name="Jang J."/>
            <person name="Ishii S."/>
        </authorList>
    </citation>
    <scope>NUCLEOTIDE SEQUENCE [LARGE SCALE GENOMIC DNA]</scope>
    <source>
        <strain evidence="5 6">BE2.4</strain>
    </source>
</reference>
<dbReference type="SMART" id="SM00895">
    <property type="entry name" value="FCD"/>
    <property type="match status" value="1"/>
</dbReference>
<dbReference type="Gene3D" id="1.20.120.530">
    <property type="entry name" value="GntR ligand-binding domain-like"/>
    <property type="match status" value="1"/>
</dbReference>
<dbReference type="InterPro" id="IPR008920">
    <property type="entry name" value="TF_FadR/GntR_C"/>
</dbReference>
<dbReference type="SUPFAM" id="SSF46785">
    <property type="entry name" value="Winged helix' DNA-binding domain"/>
    <property type="match status" value="1"/>
</dbReference>
<keyword evidence="2" id="KW-0238">DNA-binding</keyword>
<dbReference type="InterPro" id="IPR011711">
    <property type="entry name" value="GntR_C"/>
</dbReference>
<gene>
    <name evidence="5" type="ORF">DAI18_14405</name>
</gene>
<dbReference type="InterPro" id="IPR036388">
    <property type="entry name" value="WH-like_DNA-bd_sf"/>
</dbReference>
<dbReference type="InterPro" id="IPR036390">
    <property type="entry name" value="WH_DNA-bd_sf"/>
</dbReference>
<dbReference type="Pfam" id="PF00392">
    <property type="entry name" value="GntR"/>
    <property type="match status" value="1"/>
</dbReference>
<keyword evidence="6" id="KW-1185">Reference proteome</keyword>
<evidence type="ECO:0000256" key="2">
    <source>
        <dbReference type="ARBA" id="ARBA00023125"/>
    </source>
</evidence>
<dbReference type="InterPro" id="IPR000524">
    <property type="entry name" value="Tscrpt_reg_HTH_GntR"/>
</dbReference>